<dbReference type="EMBL" id="CAKOGL010000003">
    <property type="protein sequence ID" value="CAH2084770.1"/>
    <property type="molecule type" value="Genomic_DNA"/>
</dbReference>
<organism evidence="1 2">
    <name type="scientific">Euphydryas editha</name>
    <name type="common">Edith's checkerspot</name>
    <dbReference type="NCBI Taxonomy" id="104508"/>
    <lineage>
        <taxon>Eukaryota</taxon>
        <taxon>Metazoa</taxon>
        <taxon>Ecdysozoa</taxon>
        <taxon>Arthropoda</taxon>
        <taxon>Hexapoda</taxon>
        <taxon>Insecta</taxon>
        <taxon>Pterygota</taxon>
        <taxon>Neoptera</taxon>
        <taxon>Endopterygota</taxon>
        <taxon>Lepidoptera</taxon>
        <taxon>Glossata</taxon>
        <taxon>Ditrysia</taxon>
        <taxon>Papilionoidea</taxon>
        <taxon>Nymphalidae</taxon>
        <taxon>Nymphalinae</taxon>
        <taxon>Euphydryas</taxon>
    </lineage>
</organism>
<keyword evidence="2" id="KW-1185">Reference proteome</keyword>
<name>A0AAU9TJ64_EUPED</name>
<protein>
    <submittedName>
        <fullName evidence="1">Uncharacterized protein</fullName>
    </submittedName>
</protein>
<dbReference type="Proteomes" id="UP001153954">
    <property type="component" value="Unassembled WGS sequence"/>
</dbReference>
<evidence type="ECO:0000313" key="2">
    <source>
        <dbReference type="Proteomes" id="UP001153954"/>
    </source>
</evidence>
<reference evidence="1" key="1">
    <citation type="submission" date="2022-03" db="EMBL/GenBank/DDBJ databases">
        <authorList>
            <person name="Tunstrom K."/>
        </authorList>
    </citation>
    <scope>NUCLEOTIDE SEQUENCE</scope>
</reference>
<proteinExistence type="predicted"/>
<sequence>MKKSDRNKKGTSVNLTSKPFCNCRQCKCRNCPDIRELLPISFHGKSKITEKSTEKKLIEDIKVSQCSHDRDLSLITLTKNSQDCNCAEMARALRSDVHVNLNLPKQRFKE</sequence>
<evidence type="ECO:0000313" key="1">
    <source>
        <dbReference type="EMBL" id="CAH2084770.1"/>
    </source>
</evidence>
<accession>A0AAU9TJ64</accession>
<comment type="caution">
    <text evidence="1">The sequence shown here is derived from an EMBL/GenBank/DDBJ whole genome shotgun (WGS) entry which is preliminary data.</text>
</comment>
<dbReference type="AlphaFoldDB" id="A0AAU9TJ64"/>
<gene>
    <name evidence="1" type="ORF">EEDITHA_LOCUS1309</name>
</gene>